<dbReference type="InterPro" id="IPR018484">
    <property type="entry name" value="FGGY_N"/>
</dbReference>
<sequence>MTPLAIGIDLGTSGARAVAMTQAFDIAAQGASALSDHGADARDPAVWWRAVETALEQVLMAVEPYSVRAIAVDGTSGTLLPVDADGTPLARPLMYSDKVEDEGLLARIAPVIARDSGAHGATSGLAKALVFQGVPGVAKVLHQADWIAGRLSGRFDTTDENNALKTGYDPVAARWPEWIAATGLRPELLPRVVAPGTPVGTIAPTMAQRFGLARNVAIVAGTTDGCASFIATGASEPGDGVTVLGSTLTLKLLCDQPVFAPEFGIYSHRINGLWLAGGASNTGGRVLAQYFTGAEIARLSDEIGHEDETGLDYYPLLGPGERFPVMDPALQPRLEPRPASDAAFLKGMLEGIAAIEKRGYDRLADLGAPALRSVRSVGGGAGNVAWTAIRQRRLGVPFLPAHSEQAAAGAARLALKGLEHSREPA</sequence>
<dbReference type="PANTHER" id="PTHR10196">
    <property type="entry name" value="SUGAR KINASE"/>
    <property type="match status" value="1"/>
</dbReference>
<evidence type="ECO:0000256" key="3">
    <source>
        <dbReference type="ARBA" id="ARBA00022777"/>
    </source>
</evidence>
<dbReference type="EMBL" id="JAZHFV010000001">
    <property type="protein sequence ID" value="MEX4005865.1"/>
    <property type="molecule type" value="Genomic_DNA"/>
</dbReference>
<evidence type="ECO:0000259" key="5">
    <source>
        <dbReference type="Pfam" id="PF02782"/>
    </source>
</evidence>
<evidence type="ECO:0000256" key="2">
    <source>
        <dbReference type="ARBA" id="ARBA00022679"/>
    </source>
</evidence>
<keyword evidence="7" id="KW-1185">Reference proteome</keyword>
<dbReference type="InterPro" id="IPR043129">
    <property type="entry name" value="ATPase_NBD"/>
</dbReference>
<dbReference type="InterPro" id="IPR000577">
    <property type="entry name" value="Carb_kinase_FGGY"/>
</dbReference>
<dbReference type="InterPro" id="IPR018485">
    <property type="entry name" value="FGGY_C"/>
</dbReference>
<gene>
    <name evidence="6" type="ORF">V1479_01035</name>
</gene>
<keyword evidence="3 6" id="KW-0418">Kinase</keyword>
<dbReference type="Pfam" id="PF02782">
    <property type="entry name" value="FGGY_C"/>
    <property type="match status" value="1"/>
</dbReference>
<dbReference type="SUPFAM" id="SSF53067">
    <property type="entry name" value="Actin-like ATPase domain"/>
    <property type="match status" value="2"/>
</dbReference>
<dbReference type="RefSeq" id="WP_368801290.1">
    <property type="nucleotide sequence ID" value="NZ_JAZHFV010000001.1"/>
</dbReference>
<dbReference type="CDD" id="cd07783">
    <property type="entry name" value="ASKHA_NBD_FGGY_SePSK_AtXK1-like"/>
    <property type="match status" value="1"/>
</dbReference>
<organism evidence="6 7">
    <name type="scientific">Neoaquamicrobium sediminum</name>
    <dbReference type="NCBI Taxonomy" id="1849104"/>
    <lineage>
        <taxon>Bacteria</taxon>
        <taxon>Pseudomonadati</taxon>
        <taxon>Pseudomonadota</taxon>
        <taxon>Alphaproteobacteria</taxon>
        <taxon>Hyphomicrobiales</taxon>
        <taxon>Phyllobacteriaceae</taxon>
        <taxon>Neoaquamicrobium</taxon>
    </lineage>
</organism>
<dbReference type="Proteomes" id="UP001559025">
    <property type="component" value="Unassembled WGS sequence"/>
</dbReference>
<proteinExistence type="inferred from homology"/>
<protein>
    <submittedName>
        <fullName evidence="6">FGGY-family carbohydrate kinase</fullName>
    </submittedName>
</protein>
<dbReference type="PANTHER" id="PTHR10196:SF80">
    <property type="entry name" value="D-RIBULOSE KINASE"/>
    <property type="match status" value="1"/>
</dbReference>
<dbReference type="Gene3D" id="3.30.420.40">
    <property type="match status" value="2"/>
</dbReference>
<feature type="domain" description="Carbohydrate kinase FGGY C-terminal" evidence="5">
    <location>
        <begin position="255"/>
        <end position="415"/>
    </location>
</feature>
<reference evidence="6 7" key="1">
    <citation type="submission" date="2024-01" db="EMBL/GenBank/DDBJ databases">
        <title>New evidence supports the origin of RcGTA from prophage.</title>
        <authorList>
            <person name="Xu Y."/>
            <person name="Liu B."/>
            <person name="Chen F."/>
        </authorList>
    </citation>
    <scope>NUCLEOTIDE SEQUENCE [LARGE SCALE GENOMIC DNA]</scope>
    <source>
        <strain evidence="6 7">CBW1107-2</strain>
    </source>
</reference>
<feature type="domain" description="Carbohydrate kinase FGGY N-terminal" evidence="4">
    <location>
        <begin position="5"/>
        <end position="97"/>
    </location>
</feature>
<evidence type="ECO:0000313" key="6">
    <source>
        <dbReference type="EMBL" id="MEX4005865.1"/>
    </source>
</evidence>
<name>A0ABV3WMJ6_9HYPH</name>
<evidence type="ECO:0000256" key="1">
    <source>
        <dbReference type="ARBA" id="ARBA00009156"/>
    </source>
</evidence>
<comment type="similarity">
    <text evidence="1">Belongs to the FGGY kinase family.</text>
</comment>
<comment type="caution">
    <text evidence="6">The sequence shown here is derived from an EMBL/GenBank/DDBJ whole genome shotgun (WGS) entry which is preliminary data.</text>
</comment>
<keyword evidence="2" id="KW-0808">Transferase</keyword>
<dbReference type="GO" id="GO:0016301">
    <property type="term" value="F:kinase activity"/>
    <property type="evidence" value="ECO:0007669"/>
    <property type="project" value="UniProtKB-KW"/>
</dbReference>
<accession>A0ABV3WMJ6</accession>
<evidence type="ECO:0000259" key="4">
    <source>
        <dbReference type="Pfam" id="PF00370"/>
    </source>
</evidence>
<feature type="domain" description="Carbohydrate kinase FGGY N-terminal" evidence="4">
    <location>
        <begin position="137"/>
        <end position="229"/>
    </location>
</feature>
<dbReference type="PIRSF" id="PIRSF000538">
    <property type="entry name" value="GlpK"/>
    <property type="match status" value="1"/>
</dbReference>
<dbReference type="Pfam" id="PF00370">
    <property type="entry name" value="FGGY_N"/>
    <property type="match status" value="2"/>
</dbReference>
<evidence type="ECO:0000313" key="7">
    <source>
        <dbReference type="Proteomes" id="UP001559025"/>
    </source>
</evidence>